<feature type="region of interest" description="Disordered" evidence="1">
    <location>
        <begin position="458"/>
        <end position="493"/>
    </location>
</feature>
<keyword evidence="3" id="KW-1185">Reference proteome</keyword>
<gene>
    <name evidence="2" type="ORF">V5O48_016759</name>
</gene>
<comment type="caution">
    <text evidence="2">The sequence shown here is derived from an EMBL/GenBank/DDBJ whole genome shotgun (WGS) entry which is preliminary data.</text>
</comment>
<dbReference type="Pfam" id="PF18758">
    <property type="entry name" value="KDZ"/>
    <property type="match status" value="1"/>
</dbReference>
<evidence type="ECO:0000256" key="1">
    <source>
        <dbReference type="SAM" id="MobiDB-lite"/>
    </source>
</evidence>
<evidence type="ECO:0000313" key="2">
    <source>
        <dbReference type="EMBL" id="KAL0565267.1"/>
    </source>
</evidence>
<dbReference type="InterPro" id="IPR040521">
    <property type="entry name" value="KDZ"/>
</dbReference>
<proteinExistence type="predicted"/>
<protein>
    <submittedName>
        <fullName evidence="2">Uncharacterized protein</fullName>
    </submittedName>
</protein>
<evidence type="ECO:0000313" key="3">
    <source>
        <dbReference type="Proteomes" id="UP001465976"/>
    </source>
</evidence>
<accession>A0ABR3EQY7</accession>
<reference evidence="2 3" key="1">
    <citation type="submission" date="2024-02" db="EMBL/GenBank/DDBJ databases">
        <title>A draft genome for the cacao thread blight pathogen Marasmius crinis-equi.</title>
        <authorList>
            <person name="Cohen S.P."/>
            <person name="Baruah I.K."/>
            <person name="Amoako-Attah I."/>
            <person name="Bukari Y."/>
            <person name="Meinhardt L.W."/>
            <person name="Bailey B.A."/>
        </authorList>
    </citation>
    <scope>NUCLEOTIDE SEQUENCE [LARGE SCALE GENOMIC DNA]</scope>
    <source>
        <strain evidence="2 3">GH-76</strain>
    </source>
</reference>
<name>A0ABR3EQY7_9AGAR</name>
<feature type="compositionally biased region" description="Polar residues" evidence="1">
    <location>
        <begin position="483"/>
        <end position="493"/>
    </location>
</feature>
<sequence length="493" mass="57665">MVNRYLTTVCEERKWLGLPEQTGKRAFGYDIGCQFSGTIKSSPLNKLAEEENLLILIGILHGWGHNQLCQVFNLMTYILGSSIKDLEVCEHFFSLSNQLTPATRHTSAFHYNLNAYANISKFILNNYQQALDILDTKEAVVGMMKSAEEEKEYLMKQQSEPGINDEKLVKYFQTLCNLKSVQEELEDHQKEFKQHNPFDGGSPSLKMEREMWNKQELEAKLIRDVQMEEMMLGIKERWTPNSREWNDFKTKSNERAYRAAGRYRMRKHIGNAMKHCSAILQKALDNLNTNAACLSPLWEPIEWSDVVEKTYLSELDFLKDTQEDVRQKPWALPANQLIMVQVFRLFQAKEELDWLHVEIKQLVTYMKEEREHLMGMELYTSPTDLHLAYQITLHRWEQECFNLVHQQQLARIHQLKGFNTANLHFFEPGEGLKKQVTPAAQLQVPAVIIWEQQRVQELEDDGQDWQNEDSDEEEEEDDDEDITTNCLKNANDH</sequence>
<dbReference type="EMBL" id="JBAHYK010002344">
    <property type="protein sequence ID" value="KAL0565267.1"/>
    <property type="molecule type" value="Genomic_DNA"/>
</dbReference>
<feature type="compositionally biased region" description="Acidic residues" evidence="1">
    <location>
        <begin position="458"/>
        <end position="482"/>
    </location>
</feature>
<dbReference type="Proteomes" id="UP001465976">
    <property type="component" value="Unassembled WGS sequence"/>
</dbReference>
<organism evidence="2 3">
    <name type="scientific">Marasmius crinis-equi</name>
    <dbReference type="NCBI Taxonomy" id="585013"/>
    <lineage>
        <taxon>Eukaryota</taxon>
        <taxon>Fungi</taxon>
        <taxon>Dikarya</taxon>
        <taxon>Basidiomycota</taxon>
        <taxon>Agaricomycotina</taxon>
        <taxon>Agaricomycetes</taxon>
        <taxon>Agaricomycetidae</taxon>
        <taxon>Agaricales</taxon>
        <taxon>Marasmiineae</taxon>
        <taxon>Marasmiaceae</taxon>
        <taxon>Marasmius</taxon>
    </lineage>
</organism>